<reference evidence="2 3" key="1">
    <citation type="journal article" date="2018" name="Nat. Ecol. Evol.">
        <title>Shark genomes provide insights into elasmobranch evolution and the origin of vertebrates.</title>
        <authorList>
            <person name="Hara Y"/>
            <person name="Yamaguchi K"/>
            <person name="Onimaru K"/>
            <person name="Kadota M"/>
            <person name="Koyanagi M"/>
            <person name="Keeley SD"/>
            <person name="Tatsumi K"/>
            <person name="Tanaka K"/>
            <person name="Motone F"/>
            <person name="Kageyama Y"/>
            <person name="Nozu R"/>
            <person name="Adachi N"/>
            <person name="Nishimura O"/>
            <person name="Nakagawa R"/>
            <person name="Tanegashima C"/>
            <person name="Kiyatake I"/>
            <person name="Matsumoto R"/>
            <person name="Murakumo K"/>
            <person name="Nishida K"/>
            <person name="Terakita A"/>
            <person name="Kuratani S"/>
            <person name="Sato K"/>
            <person name="Hyodo S Kuraku.S."/>
        </authorList>
    </citation>
    <scope>NUCLEOTIDE SEQUENCE [LARGE SCALE GENOMIC DNA]</scope>
</reference>
<protein>
    <submittedName>
        <fullName evidence="2">Uncharacterized protein</fullName>
    </submittedName>
</protein>
<dbReference type="Proteomes" id="UP000287033">
    <property type="component" value="Unassembled WGS sequence"/>
</dbReference>
<proteinExistence type="predicted"/>
<organism evidence="2 3">
    <name type="scientific">Chiloscyllium punctatum</name>
    <name type="common">Brownbanded bambooshark</name>
    <name type="synonym">Hemiscyllium punctatum</name>
    <dbReference type="NCBI Taxonomy" id="137246"/>
    <lineage>
        <taxon>Eukaryota</taxon>
        <taxon>Metazoa</taxon>
        <taxon>Chordata</taxon>
        <taxon>Craniata</taxon>
        <taxon>Vertebrata</taxon>
        <taxon>Chondrichthyes</taxon>
        <taxon>Elasmobranchii</taxon>
        <taxon>Galeomorphii</taxon>
        <taxon>Galeoidea</taxon>
        <taxon>Orectolobiformes</taxon>
        <taxon>Hemiscylliidae</taxon>
        <taxon>Chiloscyllium</taxon>
    </lineage>
</organism>
<feature type="compositionally biased region" description="Polar residues" evidence="1">
    <location>
        <begin position="84"/>
        <end position="99"/>
    </location>
</feature>
<accession>A0A401TZT3</accession>
<feature type="region of interest" description="Disordered" evidence="1">
    <location>
        <begin position="83"/>
        <end position="112"/>
    </location>
</feature>
<evidence type="ECO:0000256" key="1">
    <source>
        <dbReference type="SAM" id="MobiDB-lite"/>
    </source>
</evidence>
<gene>
    <name evidence="2" type="ORF">chiPu_0032200</name>
</gene>
<comment type="caution">
    <text evidence="2">The sequence shown here is derived from an EMBL/GenBank/DDBJ whole genome shotgun (WGS) entry which is preliminary data.</text>
</comment>
<dbReference type="EMBL" id="BEZZ01230229">
    <property type="protein sequence ID" value="GCC48143.1"/>
    <property type="molecule type" value="Genomic_DNA"/>
</dbReference>
<dbReference type="AlphaFoldDB" id="A0A401TZT3"/>
<evidence type="ECO:0000313" key="3">
    <source>
        <dbReference type="Proteomes" id="UP000287033"/>
    </source>
</evidence>
<name>A0A401TZT3_CHIPU</name>
<dbReference type="OrthoDB" id="10608512at2759"/>
<evidence type="ECO:0000313" key="2">
    <source>
        <dbReference type="EMBL" id="GCC48143.1"/>
    </source>
</evidence>
<feature type="compositionally biased region" description="Low complexity" evidence="1">
    <location>
        <begin position="100"/>
        <end position="111"/>
    </location>
</feature>
<keyword evidence="3" id="KW-1185">Reference proteome</keyword>
<sequence>MAAPGQLLDVPVEHVGEDVAGRDLHRVPSQSLADLSHRHPQQGPTVSVAHPGLKIIIMLKQNKQIIPPPVSFKRGGSPWPYSVPSVTTITPRPRTNGSTAPGAAAAAARPLTPEPPCCVPAARRLPGLPGQAHRAPAARAIEAAASARQA</sequence>